<dbReference type="EMBL" id="CM004403">
    <property type="protein sequence ID" value="OAY24730.1"/>
    <property type="molecule type" value="Genomic_DNA"/>
</dbReference>
<reference evidence="1" key="1">
    <citation type="submission" date="2016-02" db="EMBL/GenBank/DDBJ databases">
        <title>WGS assembly of Manihot esculenta.</title>
        <authorList>
            <person name="Bredeson J.V."/>
            <person name="Prochnik S.E."/>
            <person name="Lyons J.B."/>
            <person name="Schmutz J."/>
            <person name="Grimwood J."/>
            <person name="Vrebalov J."/>
            <person name="Bart R.S."/>
            <person name="Amuge T."/>
            <person name="Ferguson M.E."/>
            <person name="Green R."/>
            <person name="Putnam N."/>
            <person name="Stites J."/>
            <person name="Rounsley S."/>
            <person name="Rokhsar D.S."/>
        </authorList>
    </citation>
    <scope>NUCLEOTIDE SEQUENCE [LARGE SCALE GENOMIC DNA]</scope>
    <source>
        <tissue evidence="1">Leaf</tissue>
    </source>
</reference>
<protein>
    <submittedName>
        <fullName evidence="1">Uncharacterized protein</fullName>
    </submittedName>
</protein>
<evidence type="ECO:0000313" key="1">
    <source>
        <dbReference type="EMBL" id="OAY24730.1"/>
    </source>
</evidence>
<gene>
    <name evidence="1" type="ORF">MANES_17G039300</name>
</gene>
<sequence>MAFSLGARNSLECGGDWFDSIEEVTFFLCVPHFSSSRFDACLCSSSLLKLIVACIFGFGGRSLSLFWCLKLL</sequence>
<organism evidence="1">
    <name type="scientific">Manihot esculenta</name>
    <name type="common">Cassava</name>
    <name type="synonym">Jatropha manihot</name>
    <dbReference type="NCBI Taxonomy" id="3983"/>
    <lineage>
        <taxon>Eukaryota</taxon>
        <taxon>Viridiplantae</taxon>
        <taxon>Streptophyta</taxon>
        <taxon>Embryophyta</taxon>
        <taxon>Tracheophyta</taxon>
        <taxon>Spermatophyta</taxon>
        <taxon>Magnoliopsida</taxon>
        <taxon>eudicotyledons</taxon>
        <taxon>Gunneridae</taxon>
        <taxon>Pentapetalae</taxon>
        <taxon>rosids</taxon>
        <taxon>fabids</taxon>
        <taxon>Malpighiales</taxon>
        <taxon>Euphorbiaceae</taxon>
        <taxon>Crotonoideae</taxon>
        <taxon>Manihoteae</taxon>
        <taxon>Manihot</taxon>
    </lineage>
</organism>
<proteinExistence type="predicted"/>
<name>A0A2C9U5J7_MANES</name>
<accession>A0A2C9U5J7</accession>
<dbReference type="AlphaFoldDB" id="A0A2C9U5J7"/>